<evidence type="ECO:0000256" key="10">
    <source>
        <dbReference type="SAM" id="MobiDB-lite"/>
    </source>
</evidence>
<keyword evidence="6 14" id="KW-0067">ATP-binding</keyword>
<dbReference type="GO" id="GO:0005737">
    <property type="term" value="C:cytoplasm"/>
    <property type="evidence" value="ECO:0007669"/>
    <property type="project" value="UniProtKB-ARBA"/>
</dbReference>
<evidence type="ECO:0000256" key="5">
    <source>
        <dbReference type="ARBA" id="ARBA00022741"/>
    </source>
</evidence>
<organism evidence="14 15">
    <name type="scientific">Corynebacterium pseudopelargi</name>
    <dbReference type="NCBI Taxonomy" id="2080757"/>
    <lineage>
        <taxon>Bacteria</taxon>
        <taxon>Bacillati</taxon>
        <taxon>Actinomycetota</taxon>
        <taxon>Actinomycetes</taxon>
        <taxon>Mycobacteriales</taxon>
        <taxon>Corynebacteriaceae</taxon>
        <taxon>Corynebacterium</taxon>
    </lineage>
</organism>
<dbReference type="CDD" id="cd18546">
    <property type="entry name" value="ABC_6TM_Rv0194_D2_like"/>
    <property type="match status" value="1"/>
</dbReference>
<proteinExistence type="inferred from homology"/>
<keyword evidence="2" id="KW-0813">Transport</keyword>
<keyword evidence="8 11" id="KW-0472">Membrane</keyword>
<evidence type="ECO:0000259" key="12">
    <source>
        <dbReference type="PROSITE" id="PS50893"/>
    </source>
</evidence>
<evidence type="ECO:0000256" key="3">
    <source>
        <dbReference type="ARBA" id="ARBA00022475"/>
    </source>
</evidence>
<dbReference type="PANTHER" id="PTHR43394">
    <property type="entry name" value="ATP-DEPENDENT PERMEASE MDL1, MITOCHONDRIAL"/>
    <property type="match status" value="1"/>
</dbReference>
<name>A0A3G6IV09_9CORY</name>
<evidence type="ECO:0000256" key="7">
    <source>
        <dbReference type="ARBA" id="ARBA00022989"/>
    </source>
</evidence>
<feature type="transmembrane region" description="Helical" evidence="11">
    <location>
        <begin position="169"/>
        <end position="187"/>
    </location>
</feature>
<dbReference type="SUPFAM" id="SSF90123">
    <property type="entry name" value="ABC transporter transmembrane region"/>
    <property type="match status" value="2"/>
</dbReference>
<sequence length="1293" mass="139123">MNKQPHATAQPGGTPKGTPPGTPKGMPKGMSKGIPKGGPHARSTRSGKQRARMLWNKLAQQPTTLGIAIAATILVTAFDVSIPLITGSAVDAATGAIDADVHTVVWLLVAVALGRYLFQFSRRFIAGVLSNTFQHQLRVDILDTLQRLDGPRQDELRTGQVVSRSISDLNLVQAMVAMLPLVAGHMLKVLITLGIIAWISPLLLLIAIPIIPVLIWLSLRSRKTLFAATWSAQQQVANLATHIEETVSGIRVVKAFAQEEREVAKLEKLSTRVYSEQIRAAKLTARFKPLVQQLPTVALVIGIGVGGWLAMQGTITIGIFLAFSAYLTSLTAVVSMLAGMMVQIQLGLSSLDRVFDILELRPAHPDPNPAKPIPEGPLGISMQEVSFSLGSQQILKGFSLDVAPGSTQVLVGPAGSGKSMAMQLLSAFYAPDAGRIMLRGEHEVDMRDCARQDIRKVLTCVFDEPFLYSDTVRHNITMGKKVSEEELRRAARLAQAEDFILDLPDGFDQVIGERGLTLSGGQRQRIAIARALLEQPKILLLDDATSAIDASTERAIFQGLQAKLHNVTVIAVAHRHSTLALADEVSLVDEGRVIATGEEAAMRRNARFAHLMDVACQAPVDESNPLPFDDGEEPPTSQLWPKVEHQDARLSISRATTRAASQQAGANPAAGGRGGRGHGGGAAAAMPATPALLARVDALPAATETPPNAGPHLREPLPKMSAHQLFASVRWLVLFVIGLYVVGVAAGLAIPTLVRSAIDRGVNHQDAGVLWKITFIGLAVVFIAWLADIATTVLTARTGERLLYELRVRSYSHLQRLSMNYFETTMSGTIMTRMTTDIEALNTFLQTGLAASVVALSTIIGILVLLGITSPTLALIALLGVPIIVIATVVFRRISSTLYTRAREEISQVNALFQESMAGLRTAQLHRIEADTLASFAHKADAYRRTRIRTQMAVALYFPGINALSEIAQAGVLFVGAGMVASGNLPAGVLVAFLLYLDRLYQPIQHLSQVFDAYQQAQVGFRRISALLATKVKVPDHGTEHPADAHQRDIHFDHVDFAYSDQGPKVSKDLDLHINAGSTIAVVGPTGAGKSTLVKLIERFYDPTEGAVRAGATDIRQFQLHPWRQGIGFVPQEAHLFATTVGENIAYGMPGASKDAITDAARRVGALNAIAAIPGGFEAKVGERGRGLSSGQRQLIALARAEMCAPHMLLLDEATATLDPASEATILSASQRLTQQRTSVIVAHRLATAERADRIIVMDRGRIVEDGTHEQLLSFGGIYAGMWGDQRAQNEQA</sequence>
<dbReference type="PANTHER" id="PTHR43394:SF1">
    <property type="entry name" value="ATP-BINDING CASSETTE SUB-FAMILY B MEMBER 10, MITOCHONDRIAL"/>
    <property type="match status" value="1"/>
</dbReference>
<evidence type="ECO:0000256" key="9">
    <source>
        <dbReference type="ARBA" id="ARBA00061644"/>
    </source>
</evidence>
<feature type="region of interest" description="Disordered" evidence="10">
    <location>
        <begin position="622"/>
        <end position="684"/>
    </location>
</feature>
<feature type="compositionally biased region" description="Low complexity" evidence="10">
    <location>
        <begin position="658"/>
        <end position="670"/>
    </location>
</feature>
<evidence type="ECO:0000256" key="6">
    <source>
        <dbReference type="ARBA" id="ARBA00022840"/>
    </source>
</evidence>
<keyword evidence="5" id="KW-0547">Nucleotide-binding</keyword>
<feature type="compositionally biased region" description="Gly residues" evidence="10">
    <location>
        <begin position="671"/>
        <end position="682"/>
    </location>
</feature>
<feature type="transmembrane region" description="Helical" evidence="11">
    <location>
        <begin position="770"/>
        <end position="794"/>
    </location>
</feature>
<feature type="region of interest" description="Disordered" evidence="10">
    <location>
        <begin position="1"/>
        <end position="51"/>
    </location>
</feature>
<feature type="domain" description="ABC transporter" evidence="12">
    <location>
        <begin position="1050"/>
        <end position="1285"/>
    </location>
</feature>
<dbReference type="PROSITE" id="PS50929">
    <property type="entry name" value="ABC_TM1F"/>
    <property type="match status" value="2"/>
</dbReference>
<dbReference type="InterPro" id="IPR017871">
    <property type="entry name" value="ABC_transporter-like_CS"/>
</dbReference>
<reference evidence="14 15" key="1">
    <citation type="submission" date="2018-11" db="EMBL/GenBank/DDBJ databases">
        <authorList>
            <person name="Kleinhagauer T."/>
            <person name="Glaeser S.P."/>
            <person name="Spergser J."/>
            <person name="Ruckert C."/>
            <person name="Kaempfer P."/>
            <person name="Busse H.-J."/>
        </authorList>
    </citation>
    <scope>NUCLEOTIDE SEQUENCE [LARGE SCALE GENOMIC DNA]</scope>
    <source>
        <strain evidence="14 15">812CH</strain>
    </source>
</reference>
<evidence type="ECO:0000313" key="14">
    <source>
        <dbReference type="EMBL" id="AZA09532.1"/>
    </source>
</evidence>
<feature type="transmembrane region" description="Helical" evidence="11">
    <location>
        <begin position="954"/>
        <end position="974"/>
    </location>
</feature>
<keyword evidence="4 11" id="KW-0812">Transmembrane</keyword>
<feature type="transmembrane region" description="Helical" evidence="11">
    <location>
        <begin position="193"/>
        <end position="217"/>
    </location>
</feature>
<evidence type="ECO:0000256" key="4">
    <source>
        <dbReference type="ARBA" id="ARBA00022692"/>
    </source>
</evidence>
<comment type="subcellular location">
    <subcellularLocation>
        <location evidence="1">Cell membrane</location>
        <topology evidence="1">Multi-pass membrane protein</topology>
    </subcellularLocation>
</comment>
<feature type="transmembrane region" description="Helical" evidence="11">
    <location>
        <begin position="872"/>
        <end position="891"/>
    </location>
</feature>
<dbReference type="GO" id="GO:0005524">
    <property type="term" value="F:ATP binding"/>
    <property type="evidence" value="ECO:0007669"/>
    <property type="project" value="UniProtKB-KW"/>
</dbReference>
<dbReference type="FunFam" id="3.40.50.300:FF:000299">
    <property type="entry name" value="ABC transporter ATP-binding protein/permease"/>
    <property type="match status" value="1"/>
</dbReference>
<feature type="domain" description="ABC transporter" evidence="12">
    <location>
        <begin position="380"/>
        <end position="615"/>
    </location>
</feature>
<dbReference type="PROSITE" id="PS00211">
    <property type="entry name" value="ABC_TRANSPORTER_1"/>
    <property type="match status" value="1"/>
</dbReference>
<keyword evidence="3" id="KW-1003">Cell membrane</keyword>
<evidence type="ECO:0000313" key="15">
    <source>
        <dbReference type="Proteomes" id="UP000271426"/>
    </source>
</evidence>
<dbReference type="InterPro" id="IPR003593">
    <property type="entry name" value="AAA+_ATPase"/>
</dbReference>
<evidence type="ECO:0000256" key="11">
    <source>
        <dbReference type="SAM" id="Phobius"/>
    </source>
</evidence>
<feature type="transmembrane region" description="Helical" evidence="11">
    <location>
        <begin position="65"/>
        <end position="89"/>
    </location>
</feature>
<dbReference type="Proteomes" id="UP000271426">
    <property type="component" value="Chromosome"/>
</dbReference>
<feature type="compositionally biased region" description="Basic residues" evidence="10">
    <location>
        <begin position="42"/>
        <end position="51"/>
    </location>
</feature>
<dbReference type="Pfam" id="PF00005">
    <property type="entry name" value="ABC_tran"/>
    <property type="match status" value="2"/>
</dbReference>
<gene>
    <name evidence="14" type="ORF">CPPEL_07110</name>
</gene>
<dbReference type="CDD" id="cd18543">
    <property type="entry name" value="ABC_6TM_Rv0194_D1_like"/>
    <property type="match status" value="1"/>
</dbReference>
<comment type="similarity">
    <text evidence="9">Belongs to the ABC transporter superfamily. Lipid exporter (TC 3.A.1.106) family.</text>
</comment>
<dbReference type="PROSITE" id="PS50893">
    <property type="entry name" value="ABC_TRANSPORTER_2"/>
    <property type="match status" value="2"/>
</dbReference>
<dbReference type="GO" id="GO:0015421">
    <property type="term" value="F:ABC-type oligopeptide transporter activity"/>
    <property type="evidence" value="ECO:0007669"/>
    <property type="project" value="TreeGrafter"/>
</dbReference>
<dbReference type="InterPro" id="IPR027417">
    <property type="entry name" value="P-loop_NTPase"/>
</dbReference>
<dbReference type="InterPro" id="IPR036640">
    <property type="entry name" value="ABC1_TM_sf"/>
</dbReference>
<dbReference type="InterPro" id="IPR011527">
    <property type="entry name" value="ABC1_TM_dom"/>
</dbReference>
<dbReference type="Pfam" id="PF00664">
    <property type="entry name" value="ABC_membrane"/>
    <property type="match status" value="2"/>
</dbReference>
<keyword evidence="7 11" id="KW-1133">Transmembrane helix</keyword>
<keyword evidence="15" id="KW-1185">Reference proteome</keyword>
<feature type="transmembrane region" description="Helical" evidence="11">
    <location>
        <begin position="290"/>
        <end position="311"/>
    </location>
</feature>
<feature type="transmembrane region" description="Helical" evidence="11">
    <location>
        <begin position="729"/>
        <end position="750"/>
    </location>
</feature>
<feature type="domain" description="ABC transmembrane type-1" evidence="13">
    <location>
        <begin position="734"/>
        <end position="1016"/>
    </location>
</feature>
<dbReference type="GO" id="GO:0016887">
    <property type="term" value="F:ATP hydrolysis activity"/>
    <property type="evidence" value="ECO:0007669"/>
    <property type="project" value="InterPro"/>
</dbReference>
<accession>A0A3G6IV09</accession>
<dbReference type="InterPro" id="IPR039421">
    <property type="entry name" value="Type_1_exporter"/>
</dbReference>
<dbReference type="Gene3D" id="1.20.1560.10">
    <property type="entry name" value="ABC transporter type 1, transmembrane domain"/>
    <property type="match status" value="2"/>
</dbReference>
<feature type="transmembrane region" description="Helical" evidence="11">
    <location>
        <begin position="101"/>
        <end position="118"/>
    </location>
</feature>
<dbReference type="GO" id="GO:0005886">
    <property type="term" value="C:plasma membrane"/>
    <property type="evidence" value="ECO:0007669"/>
    <property type="project" value="UniProtKB-SubCell"/>
</dbReference>
<dbReference type="KEGG" id="cpso:CPPEL_07110"/>
<dbReference type="Gene3D" id="3.40.50.300">
    <property type="entry name" value="P-loop containing nucleotide triphosphate hydrolases"/>
    <property type="match status" value="2"/>
</dbReference>
<evidence type="ECO:0000256" key="8">
    <source>
        <dbReference type="ARBA" id="ARBA00023136"/>
    </source>
</evidence>
<protein>
    <submittedName>
        <fullName evidence="14">Multidrug export ATP-binding/permease protein</fullName>
        <ecNumber evidence="14">3.6.3.-</ecNumber>
    </submittedName>
</protein>
<feature type="compositionally biased region" description="Low complexity" evidence="10">
    <location>
        <begin position="23"/>
        <end position="38"/>
    </location>
</feature>
<dbReference type="SMART" id="SM00382">
    <property type="entry name" value="AAA"/>
    <property type="match status" value="2"/>
</dbReference>
<dbReference type="EC" id="3.6.3.-" evidence="14"/>
<dbReference type="FunFam" id="3.40.50.300:FF:000604">
    <property type="entry name" value="ABC transporter B family member 28"/>
    <property type="match status" value="1"/>
</dbReference>
<feature type="domain" description="ABC transmembrane type-1" evidence="13">
    <location>
        <begin position="67"/>
        <end position="346"/>
    </location>
</feature>
<feature type="transmembrane region" description="Helical" evidence="11">
    <location>
        <begin position="317"/>
        <end position="342"/>
    </location>
</feature>
<keyword evidence="14" id="KW-0378">Hydrolase</keyword>
<evidence type="ECO:0000256" key="1">
    <source>
        <dbReference type="ARBA" id="ARBA00004651"/>
    </source>
</evidence>
<feature type="transmembrane region" description="Helical" evidence="11">
    <location>
        <begin position="843"/>
        <end position="866"/>
    </location>
</feature>
<evidence type="ECO:0000256" key="2">
    <source>
        <dbReference type="ARBA" id="ARBA00022448"/>
    </source>
</evidence>
<dbReference type="InterPro" id="IPR003439">
    <property type="entry name" value="ABC_transporter-like_ATP-bd"/>
</dbReference>
<evidence type="ECO:0000259" key="13">
    <source>
        <dbReference type="PROSITE" id="PS50929"/>
    </source>
</evidence>
<dbReference type="SUPFAM" id="SSF52540">
    <property type="entry name" value="P-loop containing nucleoside triphosphate hydrolases"/>
    <property type="match status" value="2"/>
</dbReference>
<dbReference type="EMBL" id="CP033898">
    <property type="protein sequence ID" value="AZA09532.1"/>
    <property type="molecule type" value="Genomic_DNA"/>
</dbReference>